<feature type="compositionally biased region" description="Basic and acidic residues" evidence="1">
    <location>
        <begin position="68"/>
        <end position="85"/>
    </location>
</feature>
<evidence type="ECO:0000313" key="4">
    <source>
        <dbReference type="Proteomes" id="UP000293638"/>
    </source>
</evidence>
<keyword evidence="2" id="KW-0812">Transmembrane</keyword>
<proteinExistence type="predicted"/>
<dbReference type="Proteomes" id="UP000293638">
    <property type="component" value="Unassembled WGS sequence"/>
</dbReference>
<sequence>MRVLRPGALLGSFVICSPTTYQAFVAGTVSVDAAILRFLIFIVPCGVAISLFDGLLDAYTSGVGRTAKKPEPLDRRRADDVSPGS</sequence>
<gene>
    <name evidence="3" type="ORF">EV189_0827</name>
</gene>
<accession>A0A4Q7NYU2</accession>
<dbReference type="RefSeq" id="WP_130491635.1">
    <property type="nucleotide sequence ID" value="NZ_SGXD01000001.1"/>
</dbReference>
<keyword evidence="4" id="KW-1185">Reference proteome</keyword>
<feature type="transmembrane region" description="Helical" evidence="2">
    <location>
        <begin position="38"/>
        <end position="59"/>
    </location>
</feature>
<dbReference type="OrthoDB" id="9904819at2"/>
<dbReference type="EMBL" id="SGXD01000001">
    <property type="protein sequence ID" value="RZS91582.1"/>
    <property type="molecule type" value="Genomic_DNA"/>
</dbReference>
<name>A0A4Q7NYU2_9ACTN</name>
<evidence type="ECO:0000256" key="1">
    <source>
        <dbReference type="SAM" id="MobiDB-lite"/>
    </source>
</evidence>
<reference evidence="3 4" key="1">
    <citation type="submission" date="2019-02" db="EMBL/GenBank/DDBJ databases">
        <title>Genomic Encyclopedia of Type Strains, Phase IV (KMG-IV): sequencing the most valuable type-strain genomes for metagenomic binning, comparative biology and taxonomic classification.</title>
        <authorList>
            <person name="Goeker M."/>
        </authorList>
    </citation>
    <scope>NUCLEOTIDE SEQUENCE [LARGE SCALE GENOMIC DNA]</scope>
    <source>
        <strain evidence="3 4">DSM 45622</strain>
    </source>
</reference>
<evidence type="ECO:0000313" key="3">
    <source>
        <dbReference type="EMBL" id="RZS91582.1"/>
    </source>
</evidence>
<dbReference type="AlphaFoldDB" id="A0A4Q7NYU2"/>
<protein>
    <submittedName>
        <fullName evidence="3">Uncharacterized protein</fullName>
    </submittedName>
</protein>
<keyword evidence="2" id="KW-0472">Membrane</keyword>
<evidence type="ECO:0000256" key="2">
    <source>
        <dbReference type="SAM" id="Phobius"/>
    </source>
</evidence>
<organism evidence="3 4">
    <name type="scientific">Motilibacter rhizosphaerae</name>
    <dbReference type="NCBI Taxonomy" id="598652"/>
    <lineage>
        <taxon>Bacteria</taxon>
        <taxon>Bacillati</taxon>
        <taxon>Actinomycetota</taxon>
        <taxon>Actinomycetes</taxon>
        <taxon>Motilibacterales</taxon>
        <taxon>Motilibacteraceae</taxon>
        <taxon>Motilibacter</taxon>
    </lineage>
</organism>
<keyword evidence="2" id="KW-1133">Transmembrane helix</keyword>
<feature type="region of interest" description="Disordered" evidence="1">
    <location>
        <begin position="63"/>
        <end position="85"/>
    </location>
</feature>
<comment type="caution">
    <text evidence="3">The sequence shown here is derived from an EMBL/GenBank/DDBJ whole genome shotgun (WGS) entry which is preliminary data.</text>
</comment>